<evidence type="ECO:0000313" key="3">
    <source>
        <dbReference type="Proteomes" id="UP000092443"/>
    </source>
</evidence>
<proteinExistence type="predicted"/>
<dbReference type="GeneID" id="119637080"/>
<keyword evidence="1" id="KW-0175">Coiled coil</keyword>
<organism evidence="3 4">
    <name type="scientific">Glossina fuscipes</name>
    <dbReference type="NCBI Taxonomy" id="7396"/>
    <lineage>
        <taxon>Eukaryota</taxon>
        <taxon>Metazoa</taxon>
        <taxon>Ecdysozoa</taxon>
        <taxon>Arthropoda</taxon>
        <taxon>Hexapoda</taxon>
        <taxon>Insecta</taxon>
        <taxon>Pterygota</taxon>
        <taxon>Neoptera</taxon>
        <taxon>Endopterygota</taxon>
        <taxon>Diptera</taxon>
        <taxon>Brachycera</taxon>
        <taxon>Muscomorpha</taxon>
        <taxon>Hippoboscoidea</taxon>
        <taxon>Glossinidae</taxon>
        <taxon>Glossina</taxon>
    </lineage>
</organism>
<feature type="compositionally biased region" description="Polar residues" evidence="2">
    <location>
        <begin position="138"/>
        <end position="167"/>
    </location>
</feature>
<feature type="coiled-coil region" evidence="1">
    <location>
        <begin position="53"/>
        <end position="109"/>
    </location>
</feature>
<reference evidence="4" key="1">
    <citation type="submission" date="2025-08" db="UniProtKB">
        <authorList>
            <consortium name="RefSeq"/>
        </authorList>
    </citation>
    <scope>IDENTIFICATION</scope>
    <source>
        <tissue evidence="4">Whole body pupa</tissue>
    </source>
</reference>
<dbReference type="KEGG" id="gfs:119637080"/>
<protein>
    <submittedName>
        <fullName evidence="4">Uncharacterized protein LOC119637080</fullName>
    </submittedName>
</protein>
<dbReference type="AlphaFoldDB" id="A0A9C6DRX8"/>
<evidence type="ECO:0000256" key="1">
    <source>
        <dbReference type="SAM" id="Coils"/>
    </source>
</evidence>
<accession>A0A9C6DRX8</accession>
<evidence type="ECO:0000256" key="2">
    <source>
        <dbReference type="SAM" id="MobiDB-lite"/>
    </source>
</evidence>
<gene>
    <name evidence="4" type="primary">LOC119637080</name>
</gene>
<keyword evidence="3" id="KW-1185">Reference proteome</keyword>
<dbReference type="RefSeq" id="XP_037888828.1">
    <property type="nucleotide sequence ID" value="XM_038032900.1"/>
</dbReference>
<sequence length="235" mass="26774">MLSAWLDLLRLKFISDYSFDKYNHKKMSEETYEFQCMRAELLGLEKPSLEEFERNREERLKQQQEELDAAEAQLLEEQDETLNNTGGKLDELNTILSSTQQKLNRFKQTACTSLSNIFSRSGSLQTDAVNPGKEESETNPSTSGANTRRNTTACTSNINPTSNITDQGDNEMLDPEQQHQPGEPVIPIEKIRAAKDDVQKKMTSHLHKLDSLINKADQAEISMAEQTKQMRKMTK</sequence>
<evidence type="ECO:0000313" key="4">
    <source>
        <dbReference type="RefSeq" id="XP_037888828.1"/>
    </source>
</evidence>
<feature type="region of interest" description="Disordered" evidence="2">
    <location>
        <begin position="122"/>
        <end position="185"/>
    </location>
</feature>
<dbReference type="Proteomes" id="UP000092443">
    <property type="component" value="Unplaced"/>
</dbReference>
<name>A0A9C6DRX8_9MUSC</name>